<name>A0A429G8A8_9CREN</name>
<evidence type="ECO:0000313" key="6">
    <source>
        <dbReference type="EMBL" id="RSN70050.1"/>
    </source>
</evidence>
<sequence length="104" mass="12319">MHRRERKVIYPSYFDSRLSRKDGRRVPRSLAIRGPTLQDLINALKSLSMSFDVERDKGRPSRWYKFEGRVLVHYEGKKEELLKILAEEMVRQRREISGRSGQGN</sequence>
<keyword evidence="4 5" id="KW-0687">Ribonucleoprotein</keyword>
<dbReference type="InterPro" id="IPR002778">
    <property type="entry name" value="Signal_recog_particle_SRP19"/>
</dbReference>
<comment type="subcellular location">
    <subcellularLocation>
        <location evidence="1 5">Cytoplasm</location>
    </subcellularLocation>
</comment>
<dbReference type="GO" id="GO:0048500">
    <property type="term" value="C:signal recognition particle"/>
    <property type="evidence" value="ECO:0007669"/>
    <property type="project" value="UniProtKB-UniRule"/>
</dbReference>
<evidence type="ECO:0000256" key="1">
    <source>
        <dbReference type="ARBA" id="ARBA00004496"/>
    </source>
</evidence>
<dbReference type="AlphaFoldDB" id="A0A429G8A8"/>
<reference evidence="6 7" key="1">
    <citation type="submission" date="2018-10" db="EMBL/GenBank/DDBJ databases">
        <title>Co-occurring genomic capacity for anaerobic methane metabolism and dissimilatory sulfite reduction discovered in the Korarchaeota.</title>
        <authorList>
            <person name="Mckay L.J."/>
            <person name="Dlakic M."/>
            <person name="Fields M.W."/>
            <person name="Delmont T.O."/>
            <person name="Eren A.M."/>
            <person name="Jay Z.J."/>
            <person name="Klingelsmith K.B."/>
            <person name="Rusch D.B."/>
            <person name="Inskeep W.P."/>
        </authorList>
    </citation>
    <scope>NUCLEOTIDE SEQUENCE [LARGE SCALE GENOMIC DNA]</scope>
    <source>
        <strain evidence="6 7">WS</strain>
    </source>
</reference>
<comment type="similarity">
    <text evidence="5">Belongs to the SRP19 family.</text>
</comment>
<dbReference type="PANTHER" id="PTHR17453:SF0">
    <property type="entry name" value="SIGNAL RECOGNITION PARTICLE 19 KDA PROTEIN"/>
    <property type="match status" value="1"/>
</dbReference>
<dbReference type="GO" id="GO:0006617">
    <property type="term" value="P:SRP-dependent cotranslational protein targeting to membrane, signal sequence recognition"/>
    <property type="evidence" value="ECO:0007669"/>
    <property type="project" value="TreeGrafter"/>
</dbReference>
<evidence type="ECO:0000256" key="4">
    <source>
        <dbReference type="ARBA" id="ARBA00023274"/>
    </source>
</evidence>
<dbReference type="RefSeq" id="WP_012310151.1">
    <property type="nucleotide sequence ID" value="NZ_RCOR01000014.1"/>
</dbReference>
<organism evidence="6 7">
    <name type="scientific">Candidatus Korarchaeum cryptofilum</name>
    <dbReference type="NCBI Taxonomy" id="498846"/>
    <lineage>
        <taxon>Archaea</taxon>
        <taxon>Thermoproteota</taxon>
        <taxon>Candidatus Korarchaeia</taxon>
        <taxon>Candidatus Korarchaeales</taxon>
        <taxon>Candidatus Korarchaeaceae</taxon>
        <taxon>Candidatus Korarchaeum</taxon>
    </lineage>
</organism>
<dbReference type="SUPFAM" id="SSF69695">
    <property type="entry name" value="SRP19"/>
    <property type="match status" value="1"/>
</dbReference>
<evidence type="ECO:0000256" key="3">
    <source>
        <dbReference type="ARBA" id="ARBA00023135"/>
    </source>
</evidence>
<comment type="subunit">
    <text evidence="5">Part of the signal recognition particle protein translocation system, which is composed of SRP and FtsY. Archaeal SRP consists of a 7S RNA molecule of 300 nucleotides and two protein subunits: SRP54 and SRP19.</text>
</comment>
<dbReference type="InterPro" id="IPR036521">
    <property type="entry name" value="SRP19-like_sf"/>
</dbReference>
<dbReference type="EMBL" id="RCOR01000014">
    <property type="protein sequence ID" value="RSN70050.1"/>
    <property type="molecule type" value="Genomic_DNA"/>
</dbReference>
<dbReference type="HAMAP" id="MF_00305">
    <property type="entry name" value="SRP19"/>
    <property type="match status" value="1"/>
</dbReference>
<dbReference type="OMA" id="IWPAYID"/>
<dbReference type="GeneID" id="6094785"/>
<evidence type="ECO:0000256" key="2">
    <source>
        <dbReference type="ARBA" id="ARBA00022490"/>
    </source>
</evidence>
<evidence type="ECO:0000256" key="5">
    <source>
        <dbReference type="HAMAP-Rule" id="MF_00305"/>
    </source>
</evidence>
<comment type="caution">
    <text evidence="6">The sequence shown here is derived from an EMBL/GenBank/DDBJ whole genome shotgun (WGS) entry which is preliminary data.</text>
</comment>
<proteinExistence type="inferred from homology"/>
<dbReference type="GO" id="GO:0008312">
    <property type="term" value="F:7S RNA binding"/>
    <property type="evidence" value="ECO:0007669"/>
    <property type="project" value="UniProtKB-UniRule"/>
</dbReference>
<dbReference type="Proteomes" id="UP000278149">
    <property type="component" value="Unassembled WGS sequence"/>
</dbReference>
<protein>
    <recommendedName>
        <fullName evidence="5">Signal recognition particle 19 kDa protein</fullName>
        <shortName evidence="5">SRP19</shortName>
    </recommendedName>
</protein>
<gene>
    <name evidence="5" type="primary">srp19</name>
    <name evidence="6" type="ORF">D9Q81_01685</name>
</gene>
<comment type="function">
    <text evidence="5">Involved in targeting and insertion of nascent membrane proteins into the cytoplasmic membrane. Binds directly to 7S RNA and mediates binding of the 54 kDa subunit of the SRP.</text>
</comment>
<keyword evidence="3 5" id="KW-0733">Signal recognition particle</keyword>
<dbReference type="Gene3D" id="3.30.56.30">
    <property type="entry name" value="Signal recognition particle, SRP19-like subunit"/>
    <property type="match status" value="1"/>
</dbReference>
<keyword evidence="2 5" id="KW-0963">Cytoplasm</keyword>
<dbReference type="InterPro" id="IPR022938">
    <property type="entry name" value="SRP19_arc-type"/>
</dbReference>
<accession>A0A429G8A8</accession>
<dbReference type="PANTHER" id="PTHR17453">
    <property type="entry name" value="SIGNAL RECOGNITION PARTICLE 19 KD PROTEIN"/>
    <property type="match status" value="1"/>
</dbReference>
<dbReference type="Pfam" id="PF01922">
    <property type="entry name" value="SRP19"/>
    <property type="match status" value="1"/>
</dbReference>
<evidence type="ECO:0000313" key="7">
    <source>
        <dbReference type="Proteomes" id="UP000278149"/>
    </source>
</evidence>
<keyword evidence="5" id="KW-0694">RNA-binding</keyword>